<dbReference type="EMBL" id="CP041036">
    <property type="protein sequence ID" value="QDE30811.1"/>
    <property type="molecule type" value="Genomic_DNA"/>
</dbReference>
<dbReference type="CDD" id="cd09618">
    <property type="entry name" value="CBM9_like_2"/>
    <property type="match status" value="1"/>
</dbReference>
<accession>A0A4Y5YDF2</accession>
<evidence type="ECO:0000313" key="4">
    <source>
        <dbReference type="Proteomes" id="UP000319809"/>
    </source>
</evidence>
<dbReference type="Pfam" id="PF06452">
    <property type="entry name" value="CBM9_1"/>
    <property type="match status" value="1"/>
</dbReference>
<dbReference type="AlphaFoldDB" id="A0A4Y5YDF2"/>
<dbReference type="SUPFAM" id="SSF49344">
    <property type="entry name" value="CBD9-like"/>
    <property type="match status" value="1"/>
</dbReference>
<dbReference type="InterPro" id="IPR010502">
    <property type="entry name" value="Carb-bd_dom_fam9"/>
</dbReference>
<evidence type="ECO:0000259" key="1">
    <source>
        <dbReference type="Pfam" id="PF06452"/>
    </source>
</evidence>
<dbReference type="GO" id="GO:0016052">
    <property type="term" value="P:carbohydrate catabolic process"/>
    <property type="evidence" value="ECO:0007669"/>
    <property type="project" value="InterPro"/>
</dbReference>
<name>A0A4Y5YDF2_9GAMM</name>
<feature type="domain" description="DUF5916" evidence="2">
    <location>
        <begin position="284"/>
        <end position="365"/>
    </location>
</feature>
<dbReference type="GO" id="GO:0004553">
    <property type="term" value="F:hydrolase activity, hydrolyzing O-glycosyl compounds"/>
    <property type="evidence" value="ECO:0007669"/>
    <property type="project" value="InterPro"/>
</dbReference>
<reference evidence="3 4" key="1">
    <citation type="submission" date="2019-06" db="EMBL/GenBank/DDBJ databases">
        <title>The genome of Shewanella sp. SM1901.</title>
        <authorList>
            <person name="Cha Q."/>
        </authorList>
    </citation>
    <scope>NUCLEOTIDE SEQUENCE [LARGE SCALE GENOMIC DNA]</scope>
    <source>
        <strain evidence="3 4">SM1901</strain>
    </source>
</reference>
<proteinExistence type="predicted"/>
<organism evidence="3 4">
    <name type="scientific">Shewanella polaris</name>
    <dbReference type="NCBI Taxonomy" id="2588449"/>
    <lineage>
        <taxon>Bacteria</taxon>
        <taxon>Pseudomonadati</taxon>
        <taxon>Pseudomonadota</taxon>
        <taxon>Gammaproteobacteria</taxon>
        <taxon>Alteromonadales</taxon>
        <taxon>Shewanellaceae</taxon>
        <taxon>Shewanella</taxon>
    </lineage>
</organism>
<protein>
    <submittedName>
        <fullName evidence="3">Carbohydrate binding family 9 domain-containing protein</fullName>
    </submittedName>
</protein>
<dbReference type="KEGG" id="spol:FH971_07425"/>
<sequence>MNRFFATINKITTKYNRVSVKKFFLLARVFCLISSIVSLSVFAGSSQQFHLDIPTINEDIEVDGEFNEPAWQQAAQVMLKYETSPGENIAAPVTTYAKVYASKTSLYFAFIAHDPSPDKIRVNLRDRDKSWGDDMVGIKLDTFNNARLAYQFFINPYGVQSDSIENELTGQESDAWDGIWYSKGKLTDQGYQVEIQLPLRLFNFDDRNPLQTWGIELIRFYPRNETHRISTHQIDRNVSCQLCQLGTASGLAGATQGKDLQLTPSLVADQSSQRDVAPTQPWSDENNVEVGLDLRWGITPTTLLNATINPDFSQVEADAGQLDVNNTFALFFPEKRAFFLDNKDYFDTQLDLLHTRNIGSPDYGLKLTSKTDDHTFAILAANDTQSQFLVPGNLSSDIAVIDEQSHNVATRYRFDPSKQFSIGGLVTLKQADEYHNYLASADIKYQPTKHDTFTAQYAHSQTAYPDDLFNQFCGRDDCSNDIDVCYIGDCAINERVLRTNKDGEFSGGMFNLSYKHERRNWYASTNYESIGSDFRADLGFIDKVDINKFVAGGGYIWYPENNFFNKIDLGGDWDITHNQNNERLEQETEMYIEFDGGLQSFIGAGIVQRERVGRRHNPSIIDIDDNTSIFNQTLGWFYTSFTPIGSLKLELDSSYGDDIDFANDRPATTTMLNPGIEWKLTESLVLDISHRYQTLDVDDGRLFTANLSDMRLNWQLSLNSFIRLSSVYTRIERDPDLYKYQQPDKLYQDIGNELLYGYKLNPQSVFYLGYSDAFIANDDIDSLTQNEKTYFMKLSYAWLL</sequence>
<keyword evidence="4" id="KW-1185">Reference proteome</keyword>
<dbReference type="Pfam" id="PF19313">
    <property type="entry name" value="DUF5916"/>
    <property type="match status" value="1"/>
</dbReference>
<dbReference type="InterPro" id="IPR045670">
    <property type="entry name" value="DUF5916"/>
</dbReference>
<gene>
    <name evidence="3" type="ORF">FH971_07425</name>
</gene>
<evidence type="ECO:0000259" key="2">
    <source>
        <dbReference type="Pfam" id="PF19313"/>
    </source>
</evidence>
<dbReference type="Gene3D" id="2.60.40.1190">
    <property type="match status" value="1"/>
</dbReference>
<dbReference type="GO" id="GO:0030246">
    <property type="term" value="F:carbohydrate binding"/>
    <property type="evidence" value="ECO:0007669"/>
    <property type="project" value="InterPro"/>
</dbReference>
<dbReference type="Proteomes" id="UP000319809">
    <property type="component" value="Chromosome"/>
</dbReference>
<feature type="domain" description="Carbohydrate-binding" evidence="1">
    <location>
        <begin position="62"/>
        <end position="217"/>
    </location>
</feature>
<evidence type="ECO:0000313" key="3">
    <source>
        <dbReference type="EMBL" id="QDE30811.1"/>
    </source>
</evidence>